<keyword evidence="3" id="KW-0732">Signal</keyword>
<name>A0ABY8TJU9_TETOB</name>
<dbReference type="PANTHER" id="PTHR11319">
    <property type="entry name" value="G PROTEIN-COUPLED RECEPTOR-RELATED"/>
    <property type="match status" value="1"/>
</dbReference>
<dbReference type="SMART" id="SM00710">
    <property type="entry name" value="PbH1"/>
    <property type="match status" value="12"/>
</dbReference>
<feature type="domain" description="Right handed beta helix" evidence="4">
    <location>
        <begin position="573"/>
        <end position="761"/>
    </location>
</feature>
<feature type="transmembrane region" description="Helical" evidence="2">
    <location>
        <begin position="1720"/>
        <end position="1741"/>
    </location>
</feature>
<keyword evidence="6" id="KW-1185">Reference proteome</keyword>
<dbReference type="Proteomes" id="UP001244341">
    <property type="component" value="Chromosome 1b"/>
</dbReference>
<dbReference type="Pfam" id="PF13229">
    <property type="entry name" value="Beta_helix"/>
    <property type="match status" value="2"/>
</dbReference>
<dbReference type="SUPFAM" id="SSF51126">
    <property type="entry name" value="Pectin lyase-like"/>
    <property type="match status" value="3"/>
</dbReference>
<keyword evidence="2" id="KW-1133">Transmembrane helix</keyword>
<evidence type="ECO:0000256" key="1">
    <source>
        <dbReference type="SAM" id="MobiDB-lite"/>
    </source>
</evidence>
<sequence>MKRHHYACCCVHALALSLVLVAGVATALPVSELAAQLYPGYTVLQLAPSSTSSLAAVIEQARRAAGTTPSSFLVIFLSSRQPLVVDEALAVGPGEAWALSTAAGLQAAAGGAALAPADLLPVRCSALRNGSLITNSEAFSSLDLLGLSISGCPGTALDLSGGKRLLLSNTHLKGSNAEDLAEDGGAALLREVDEVTFVNSACVGNSVLNSGGCVYGVKLGQFTALNSSFTNNWKTAEEVGGRLKGGGALCFESLRAVTITNCDFAHNSALYGNGGSLFCSTCGDLLVTRSRFTNNSAAASGGCIFAGEVASFTVLDCNFTANGHYTDTTGTEELTGSGAAIATDGTRTSNLYPVNLVVRRSTFVGNTADTGGAIKALQYSDGRGRVEVHECRFFGNNGSFDGGAIMIDETQHVQLVLNASSFEDNRGDFGGAVSAYDADVTATNCSFTANKADVDGGALQLSTQQAAGSGNLLALAGCTFTGNTAGVFGGAVAVYNQGLAVKNSSFEANQADDSGGAVYLNNAPAATLAHSVFERNMAQKGDAGAVLLFSAGLLDMTDIIMRGNKGGNGGAMQAAQVSSGTLSDLTVTNGYASVAGGGLSFLGCSNVTLQGCTLYNNTAPLGAGMAADSSQLVLQAVNISSNLAVEEETGEGGRRRKLQQAAAADGLNVRQYGSEVYASPTGGAILVQQSSLSMADSSLAGNTAGGDAGALFVHAPSGLNITNVTFADNVAERGVGGGVVVRGAGAAVAASVRGCTFSGNAARLGSGGAVVLDSGLGPLQVAAQGCSFTRNTAGRFGGAIAAAGPTALTCSDCSSESNQAGQHGGWLHCSGCSSTTVTAGRSSSNKAGAAGGAAMYGVGAATAGLGCGAQGAGGGLCMSGAAAATIQANSLTGNKGSTGGALFASADCEAVAGGCRAGQVNVTDLTARGNSATEAGGVLYTTTPAAVNVGDAGKDPASTAAEQRRQQIVQQLSDSNTVGKGGYGPAVASFPTTLSLMHTAQDEEGVAAPEPQATAQAAQQQQQQSQQQPKQGSTGRRLQQLPLPPGSDIAAAVSSATADIKQQVNSTYRTTSAPTAATSDTLQPFCPALGASITAQHAMAVGANQNFSLPVSVLDAFGSQARRGPGSDWIVALSQNSGGARTLSGNMRGALSGGYVVLQGLSIQAEPGSRLNLTLSAVPPPGSGDKPLSATIDVLVRPCLAGEYATVSSEPGQASSSVSCRTCAAPTFSFSAYPPPGAAAAASEKDICQSCPERGICVAGMVIPESGAFQVHPRSTVIRRCPNVRACQRNATATLNLQGLQCANRRYIDPADIDPRPYTAMQCSAGYAGPFCSSCYRPGRNLWLLQQLERAGSPQQGFTLGDQVVLASGRAGGMAGRGEVYGKASGRCRRCPRLAAAWLGFLLSRLLDLLVIGCMAALWLLYGWLSHSAAATAFVQLKHQRMASLKMRGSIFGSALSARSGLGARSSFGNAAAVPGNNSSASAVRSDTSVKSMQRELRRQLSGRVSDTAARQASGPPMEPAHLQLQASVTQPLGSGPAAIMELPNGSTVMPPEGAADVSPFSLVDQPSVQHMLVSEPSGSSLQGAASRVFSGGLYHIYRPASMRWSSAVSVVDLLRQQYMHGGSPASMSQQGGGDDVLGQQAALLLMAVKHLACLAQVLLDAAQVAAVLLSLDLVLLVPDWAAQGLAGVLLTQAHTWQYVPFECLIPGGSQASAAVAQTVAVMLLPVIYTLVLSPMLLWLVDLSRDSALFRQHVLARAAAPAVSKDTPAQAGTAAAAPAGARRGCSWLSRFWPVKSGTWTLFAAVAVASMAYCHSFYVATLTAAFNCMSLCTRQGVPGEQQVTRSVWVPDMQLSCSSPPQLAAMAVACLIGIPLLVGYWLLLLTLAWPKHPASPAPVAACKASSRLLRALASYWALLKRACLLPFTWLERPVRTCQRLSSALGVSGESCAALSVWNVEWRWWWLAGREAAKFGLVAAAALTTMRGPDEQARVLLLLVVIAAALSWRVQAGCSTSMNQLQFLAWCWLQLLALLVVVPSMQDISAAGFGAALLALVALVMLQCGVVIGCLVWRIVASLKNLSLLMALEAEGGGVVSFTGVAS</sequence>
<evidence type="ECO:0000313" key="6">
    <source>
        <dbReference type="Proteomes" id="UP001244341"/>
    </source>
</evidence>
<feature type="compositionally biased region" description="Low complexity" evidence="1">
    <location>
        <begin position="1007"/>
        <end position="1031"/>
    </location>
</feature>
<feature type="domain" description="Right handed beta helix" evidence="4">
    <location>
        <begin position="381"/>
        <end position="542"/>
    </location>
</feature>
<dbReference type="InterPro" id="IPR039448">
    <property type="entry name" value="Beta_helix"/>
</dbReference>
<reference evidence="5 6" key="1">
    <citation type="submission" date="2023-05" db="EMBL/GenBank/DDBJ databases">
        <title>A 100% complete, gapless, phased diploid assembly of the Scenedesmus obliquus UTEX 3031 genome.</title>
        <authorList>
            <person name="Biondi T.C."/>
            <person name="Hanschen E.R."/>
            <person name="Kwon T."/>
            <person name="Eng W."/>
            <person name="Kruse C.P.S."/>
            <person name="Koehler S.I."/>
            <person name="Kunde Y."/>
            <person name="Gleasner C.D."/>
            <person name="You Mak K.T."/>
            <person name="Polle J."/>
            <person name="Hovde B.T."/>
            <person name="Starkenburg S.R."/>
        </authorList>
    </citation>
    <scope>NUCLEOTIDE SEQUENCE [LARGE SCALE GENOMIC DNA]</scope>
    <source>
        <strain evidence="5 6">DOE0152z</strain>
    </source>
</reference>
<dbReference type="InterPro" id="IPR011050">
    <property type="entry name" value="Pectin_lyase_fold/virulence"/>
</dbReference>
<feature type="region of interest" description="Disordered" evidence="1">
    <location>
        <begin position="1003"/>
        <end position="1054"/>
    </location>
</feature>
<evidence type="ECO:0000259" key="4">
    <source>
        <dbReference type="Pfam" id="PF13229"/>
    </source>
</evidence>
<feature type="transmembrane region" description="Helical" evidence="2">
    <location>
        <begin position="2050"/>
        <end position="2073"/>
    </location>
</feature>
<evidence type="ECO:0000256" key="2">
    <source>
        <dbReference type="SAM" id="Phobius"/>
    </source>
</evidence>
<dbReference type="PANTHER" id="PTHR11319:SF35">
    <property type="entry name" value="OUTER MEMBRANE PROTEIN PMPC-RELATED"/>
    <property type="match status" value="1"/>
</dbReference>
<feature type="chain" id="PRO_5045505445" description="Right handed beta helix domain-containing protein" evidence="3">
    <location>
        <begin position="28"/>
        <end position="2100"/>
    </location>
</feature>
<evidence type="ECO:0000313" key="5">
    <source>
        <dbReference type="EMBL" id="WIA09260.1"/>
    </source>
</evidence>
<organism evidence="5 6">
    <name type="scientific">Tetradesmus obliquus</name>
    <name type="common">Green alga</name>
    <name type="synonym">Acutodesmus obliquus</name>
    <dbReference type="NCBI Taxonomy" id="3088"/>
    <lineage>
        <taxon>Eukaryota</taxon>
        <taxon>Viridiplantae</taxon>
        <taxon>Chlorophyta</taxon>
        <taxon>core chlorophytes</taxon>
        <taxon>Chlorophyceae</taxon>
        <taxon>CS clade</taxon>
        <taxon>Sphaeropleales</taxon>
        <taxon>Scenedesmaceae</taxon>
        <taxon>Tetradesmus</taxon>
    </lineage>
</organism>
<feature type="transmembrane region" description="Helical" evidence="2">
    <location>
        <begin position="2020"/>
        <end position="2038"/>
    </location>
</feature>
<feature type="compositionally biased region" description="Polar residues" evidence="1">
    <location>
        <begin position="1476"/>
        <end position="1492"/>
    </location>
</feature>
<gene>
    <name evidence="5" type="ORF">OEZ85_008668</name>
</gene>
<accession>A0ABY8TJU9</accession>
<dbReference type="EMBL" id="CP126208">
    <property type="protein sequence ID" value="WIA09260.1"/>
    <property type="molecule type" value="Genomic_DNA"/>
</dbReference>
<feature type="signal peptide" evidence="3">
    <location>
        <begin position="1"/>
        <end position="27"/>
    </location>
</feature>
<feature type="transmembrane region" description="Helical" evidence="2">
    <location>
        <begin position="1799"/>
        <end position="1825"/>
    </location>
</feature>
<protein>
    <recommendedName>
        <fullName evidence="4">Right handed beta helix domain-containing protein</fullName>
    </recommendedName>
</protein>
<keyword evidence="2" id="KW-0812">Transmembrane</keyword>
<feature type="region of interest" description="Disordered" evidence="1">
    <location>
        <begin position="1476"/>
        <end position="1519"/>
    </location>
</feature>
<feature type="transmembrane region" description="Helical" evidence="2">
    <location>
        <begin position="1861"/>
        <end position="1881"/>
    </location>
</feature>
<keyword evidence="2" id="KW-0472">Membrane</keyword>
<proteinExistence type="predicted"/>
<evidence type="ECO:0000256" key="3">
    <source>
        <dbReference type="SAM" id="SignalP"/>
    </source>
</evidence>
<feature type="transmembrane region" description="Helical" evidence="2">
    <location>
        <begin position="1992"/>
        <end position="2008"/>
    </location>
</feature>
<dbReference type="InterPro" id="IPR006626">
    <property type="entry name" value="PbH1"/>
</dbReference>